<feature type="transmembrane region" description="Helical" evidence="1">
    <location>
        <begin position="436"/>
        <end position="460"/>
    </location>
</feature>
<dbReference type="EMBL" id="MU003707">
    <property type="protein sequence ID" value="KAF2806259.1"/>
    <property type="molecule type" value="Genomic_DNA"/>
</dbReference>
<dbReference type="RefSeq" id="XP_033573223.1">
    <property type="nucleotide sequence ID" value="XM_033725823.1"/>
</dbReference>
<reference evidence="4" key="3">
    <citation type="submission" date="2025-04" db="UniProtKB">
        <authorList>
            <consortium name="RefSeq"/>
        </authorList>
    </citation>
    <scope>IDENTIFICATION</scope>
    <source>
        <strain evidence="4">CBS 304.34</strain>
    </source>
</reference>
<name>A0A6A6YCD0_9PEZI</name>
<keyword evidence="1" id="KW-0472">Membrane</keyword>
<evidence type="ECO:0000313" key="4">
    <source>
        <dbReference type="RefSeq" id="XP_033573223.1"/>
    </source>
</evidence>
<dbReference type="GeneID" id="54466716"/>
<evidence type="ECO:0000313" key="2">
    <source>
        <dbReference type="EMBL" id="KAF2806259.1"/>
    </source>
</evidence>
<reference evidence="2 4" key="1">
    <citation type="journal article" date="2020" name="Stud. Mycol.">
        <title>101 Dothideomycetes genomes: a test case for predicting lifestyles and emergence of pathogens.</title>
        <authorList>
            <person name="Haridas S."/>
            <person name="Albert R."/>
            <person name="Binder M."/>
            <person name="Bloem J."/>
            <person name="Labutti K."/>
            <person name="Salamov A."/>
            <person name="Andreopoulos B."/>
            <person name="Baker S."/>
            <person name="Barry K."/>
            <person name="Bills G."/>
            <person name="Bluhm B."/>
            <person name="Cannon C."/>
            <person name="Castanera R."/>
            <person name="Culley D."/>
            <person name="Daum C."/>
            <person name="Ezra D."/>
            <person name="Gonzalez J."/>
            <person name="Henrissat B."/>
            <person name="Kuo A."/>
            <person name="Liang C."/>
            <person name="Lipzen A."/>
            <person name="Lutzoni F."/>
            <person name="Magnuson J."/>
            <person name="Mondo S."/>
            <person name="Nolan M."/>
            <person name="Ohm R."/>
            <person name="Pangilinan J."/>
            <person name="Park H.-J."/>
            <person name="Ramirez L."/>
            <person name="Alfaro M."/>
            <person name="Sun H."/>
            <person name="Tritt A."/>
            <person name="Yoshinaga Y."/>
            <person name="Zwiers L.-H."/>
            <person name="Turgeon B."/>
            <person name="Goodwin S."/>
            <person name="Spatafora J."/>
            <person name="Crous P."/>
            <person name="Grigoriev I."/>
        </authorList>
    </citation>
    <scope>NUCLEOTIDE SEQUENCE</scope>
    <source>
        <strain evidence="2 4">CBS 304.34</strain>
    </source>
</reference>
<feature type="transmembrane region" description="Helical" evidence="1">
    <location>
        <begin position="184"/>
        <end position="213"/>
    </location>
</feature>
<dbReference type="OrthoDB" id="3793201at2759"/>
<proteinExistence type="predicted"/>
<keyword evidence="1" id="KW-0812">Transmembrane</keyword>
<dbReference type="AlphaFoldDB" id="A0A6A6YCD0"/>
<organism evidence="2">
    <name type="scientific">Mytilinidion resinicola</name>
    <dbReference type="NCBI Taxonomy" id="574789"/>
    <lineage>
        <taxon>Eukaryota</taxon>
        <taxon>Fungi</taxon>
        <taxon>Dikarya</taxon>
        <taxon>Ascomycota</taxon>
        <taxon>Pezizomycotina</taxon>
        <taxon>Dothideomycetes</taxon>
        <taxon>Pleosporomycetidae</taxon>
        <taxon>Mytilinidiales</taxon>
        <taxon>Mytilinidiaceae</taxon>
        <taxon>Mytilinidion</taxon>
    </lineage>
</organism>
<reference evidence="4" key="2">
    <citation type="submission" date="2020-04" db="EMBL/GenBank/DDBJ databases">
        <authorList>
            <consortium name="NCBI Genome Project"/>
        </authorList>
    </citation>
    <scope>NUCLEOTIDE SEQUENCE</scope>
    <source>
        <strain evidence="4">CBS 304.34</strain>
    </source>
</reference>
<evidence type="ECO:0000256" key="1">
    <source>
        <dbReference type="SAM" id="Phobius"/>
    </source>
</evidence>
<keyword evidence="3" id="KW-1185">Reference proteome</keyword>
<sequence length="546" mass="60424">MATSNPLGRIANFGTTTRALAKRFWTAFYAKCKRLFVWLKCFVRTVFHGAEKEAEKPVVSSTWGYALWHCGIHIIPLLATIALAYFNFHGLFIGNVLQSLYNDTAQAIDRLSLQVAAKLLELLIIASLGVVIMDTVRDKLLFDDNEGIPLGLVTAKSRFADITYLLSHDFRAGCWGFQKRRTRILFISLITVYSLIAILAGPSTALLLIPAYYTSWPARSVSFWFNGDLQPAILDQNYTGISKCTDYANNSTLLSDRGPPSASCIWAGQQYLSTALRQRAYYDDPDISYTDSKVKQVISLTWGVSNFNIWSDTVRVTAVAIPNAGSGPQSFWMDNPSFYATRGLREGNYPALDKQDLFIAVGSIVASFVVDGMSRIGYVENHIDALNTDLSSDAIYKKILHSGLELDPIPALRQSGQKYVWSATVEGYGMKATSTAYYLAFTVLSVYVLVVLVHISYTLFRRRVSDSWSTLTDLLVLSQSSPAPADVLRNTSAGIATHGTLKTQLTIRENPGVTVDQEKLQLLFGEDGKAPTLKKIRQGNVYGVKS</sequence>
<keyword evidence="1" id="KW-1133">Transmembrane helix</keyword>
<protein>
    <submittedName>
        <fullName evidence="2 4">Uncharacterized protein</fullName>
    </submittedName>
</protein>
<gene>
    <name evidence="2 4" type="ORF">BDZ99DRAFT_523721</name>
</gene>
<accession>A0A6A6YCD0</accession>
<evidence type="ECO:0000313" key="3">
    <source>
        <dbReference type="Proteomes" id="UP000504636"/>
    </source>
</evidence>
<feature type="transmembrane region" description="Helical" evidence="1">
    <location>
        <begin position="66"/>
        <end position="88"/>
    </location>
</feature>
<dbReference type="Proteomes" id="UP000504636">
    <property type="component" value="Unplaced"/>
</dbReference>